<dbReference type="Gene3D" id="3.40.50.620">
    <property type="entry name" value="HUPs"/>
    <property type="match status" value="1"/>
</dbReference>
<dbReference type="SUPFAM" id="SSF52374">
    <property type="entry name" value="Nucleotidylyl transferase"/>
    <property type="match status" value="1"/>
</dbReference>
<evidence type="ECO:0000313" key="5">
    <source>
        <dbReference type="Proteomes" id="UP001499882"/>
    </source>
</evidence>
<reference evidence="5" key="1">
    <citation type="journal article" date="2019" name="Int. J. Syst. Evol. Microbiol.">
        <title>The Global Catalogue of Microorganisms (GCM) 10K type strain sequencing project: providing services to taxonomists for standard genome sequencing and annotation.</title>
        <authorList>
            <consortium name="The Broad Institute Genomics Platform"/>
            <consortium name="The Broad Institute Genome Sequencing Center for Infectious Disease"/>
            <person name="Wu L."/>
            <person name="Ma J."/>
        </authorList>
    </citation>
    <scope>NUCLEOTIDE SEQUENCE [LARGE SCALE GENOMIC DNA]</scope>
    <source>
        <strain evidence="5">JCM 18532</strain>
    </source>
</reference>
<keyword evidence="1" id="KW-0808">Transferase</keyword>
<evidence type="ECO:0000313" key="4">
    <source>
        <dbReference type="EMBL" id="GAA4742730.1"/>
    </source>
</evidence>
<comment type="caution">
    <text evidence="4">The sequence shown here is derived from an EMBL/GenBank/DDBJ whole genome shotgun (WGS) entry which is preliminary data.</text>
</comment>
<dbReference type="RefSeq" id="WP_345527551.1">
    <property type="nucleotide sequence ID" value="NZ_BAABKN010000019.1"/>
</dbReference>
<dbReference type="InterPro" id="IPR004821">
    <property type="entry name" value="Cyt_trans-like"/>
</dbReference>
<accession>A0ABP8YXY6</accession>
<dbReference type="NCBIfam" id="TIGR00125">
    <property type="entry name" value="cyt_tran_rel"/>
    <property type="match status" value="1"/>
</dbReference>
<dbReference type="EMBL" id="BAABKN010000019">
    <property type="protein sequence ID" value="GAA4742730.1"/>
    <property type="molecule type" value="Genomic_DNA"/>
</dbReference>
<evidence type="ECO:0000256" key="2">
    <source>
        <dbReference type="ARBA" id="ARBA00022695"/>
    </source>
</evidence>
<feature type="domain" description="Cytidyltransferase-like" evidence="3">
    <location>
        <begin position="65"/>
        <end position="177"/>
    </location>
</feature>
<keyword evidence="2" id="KW-0548">Nucleotidyltransferase</keyword>
<evidence type="ECO:0000259" key="3">
    <source>
        <dbReference type="Pfam" id="PF01467"/>
    </source>
</evidence>
<dbReference type="PANTHER" id="PTHR43793">
    <property type="entry name" value="FAD SYNTHASE"/>
    <property type="match status" value="1"/>
</dbReference>
<dbReference type="Proteomes" id="UP001499882">
    <property type="component" value="Unassembled WGS sequence"/>
</dbReference>
<keyword evidence="5" id="KW-1185">Reference proteome</keyword>
<protein>
    <recommendedName>
        <fullName evidence="3">Cytidyltransferase-like domain-containing protein</fullName>
    </recommendedName>
</protein>
<organism evidence="4 5">
    <name type="scientific">Nocardioides endophyticus</name>
    <dbReference type="NCBI Taxonomy" id="1353775"/>
    <lineage>
        <taxon>Bacteria</taxon>
        <taxon>Bacillati</taxon>
        <taxon>Actinomycetota</taxon>
        <taxon>Actinomycetes</taxon>
        <taxon>Propionibacteriales</taxon>
        <taxon>Nocardioidaceae</taxon>
        <taxon>Nocardioides</taxon>
    </lineage>
</organism>
<dbReference type="Pfam" id="PF01467">
    <property type="entry name" value="CTP_transf_like"/>
    <property type="match status" value="1"/>
</dbReference>
<dbReference type="InterPro" id="IPR014729">
    <property type="entry name" value="Rossmann-like_a/b/a_fold"/>
</dbReference>
<proteinExistence type="predicted"/>
<evidence type="ECO:0000256" key="1">
    <source>
        <dbReference type="ARBA" id="ARBA00022679"/>
    </source>
</evidence>
<gene>
    <name evidence="4" type="ORF">GCM10023350_29240</name>
</gene>
<dbReference type="PANTHER" id="PTHR43793:SF2">
    <property type="entry name" value="BIFUNCTIONAL PROTEIN HLDE"/>
    <property type="match status" value="1"/>
</dbReference>
<sequence>MTSDNDSLFALPLSPRERKVAAGHDPLAPLFEDEPNFKRRWIRTFRELQELRDKVRDRGYRIVMTSGSFDLLHVGHSMYLQEARSYGDFLIVGVDSDAKIKERKGPDRPLIPEDERLKMLAYQRAVGAMFLKEPAHKRWAMIKSVRPDVLVVTSETYTPEEVAELKKRFRCEVQVLPRMAMVSTSGRVRSLQLGHTEGDRPFDIFVQDDRG</sequence>
<name>A0ABP8YXY6_9ACTN</name>
<dbReference type="InterPro" id="IPR050385">
    <property type="entry name" value="Archaeal_FAD_synthase"/>
</dbReference>